<dbReference type="EMBL" id="VFMJ01000001">
    <property type="protein sequence ID" value="TQI83583.1"/>
    <property type="molecule type" value="Genomic_DNA"/>
</dbReference>
<name>A0AA46K2Z3_SERMA</name>
<sequence length="476" mass="54319">MAFDASPSWSGFNYQGKVALYHTLKVINEHPADTDHSGRRLMLENIEDFEILNAGVYQSLHQVKAYNSASYSNYSNALLEITLALYKKHDSKGFIHTWKKIGFKKSFTTLIDSIKDDLCILLSQYEPMPRNGNSLIEKAVSGDSGIPKVASILREALSNKTADEIHSIIDSIYNGTNNALVRLETYLYDDGNDFCDLDSIGVKIKNEIKIFLESRGRATTDVQTDRTFHYLLGMIDEYVIKRHEQKQEDEKIFIPFSNVIQLILEDRENISKRYLAFKFKNYFSSKIDEFIADEDDYKSPSEDKVCNLIVARDYLLSLTAMDLWSYYRSFSPHTYLEHASNIENAFDVDGQGIRNVLTKIFYLIDHTRAVHDIERHKFTYRISAAPEGNYLPTTIFDITSPEKIANQIIKNPGVNELLYEVGNVIYHGNKHHQFSPVLSSNAEAPVEVGDDPRGKQNETLRIINLVPISIAKDSLL</sequence>
<evidence type="ECO:0000313" key="2">
    <source>
        <dbReference type="EMBL" id="TQI83583.1"/>
    </source>
</evidence>
<evidence type="ECO:0000259" key="1">
    <source>
        <dbReference type="Pfam" id="PF20276"/>
    </source>
</evidence>
<dbReference type="InterPro" id="IPR046920">
    <property type="entry name" value="ABC-3C_CTD1"/>
</dbReference>
<reference evidence="2 3" key="2">
    <citation type="submission" date="2019-07" db="EMBL/GenBank/DDBJ databases">
        <title>Investigation of anaerobic lignin degradation for improved lignocellulosic biofuels.</title>
        <authorList>
            <person name="Deangelis K.PhD."/>
        </authorList>
    </citation>
    <scope>NUCLEOTIDE SEQUENCE [LARGE SCALE GENOMIC DNA]</scope>
    <source>
        <strain evidence="2 3">106R</strain>
    </source>
</reference>
<proteinExistence type="predicted"/>
<dbReference type="AlphaFoldDB" id="A0AA46K2Z3"/>
<dbReference type="RefSeq" id="WP_141967865.1">
    <property type="nucleotide sequence ID" value="NZ_VFMJ01000001.1"/>
</dbReference>
<evidence type="ECO:0000313" key="3">
    <source>
        <dbReference type="Proteomes" id="UP000320710"/>
    </source>
</evidence>
<feature type="domain" description="ABC-three component systems C-terminal" evidence="1">
    <location>
        <begin position="184"/>
        <end position="426"/>
    </location>
</feature>
<comment type="caution">
    <text evidence="2">The sequence shown here is derived from an EMBL/GenBank/DDBJ whole genome shotgun (WGS) entry which is preliminary data.</text>
</comment>
<protein>
    <recommendedName>
        <fullName evidence="1">ABC-three component systems C-terminal domain-containing protein</fullName>
    </recommendedName>
</protein>
<reference evidence="2 3" key="1">
    <citation type="submission" date="2019-06" db="EMBL/GenBank/DDBJ databases">
        <authorList>
            <person name="Deangelis K."/>
            <person name="Huntemann M."/>
            <person name="Clum A."/>
            <person name="Pillay M."/>
            <person name="Palaniappan K."/>
            <person name="Varghese N."/>
            <person name="Mikhailova N."/>
            <person name="Stamatis D."/>
            <person name="Reddy T."/>
            <person name="Daum C."/>
            <person name="Shapiro N."/>
            <person name="Ivanova N."/>
            <person name="Kyrpides N."/>
            <person name="Woyke T."/>
        </authorList>
    </citation>
    <scope>NUCLEOTIDE SEQUENCE [LARGE SCALE GENOMIC DNA]</scope>
    <source>
        <strain evidence="2 3">106R</strain>
    </source>
</reference>
<accession>A0AA46K2Z3</accession>
<dbReference type="Pfam" id="PF20276">
    <property type="entry name" value="CTD1"/>
    <property type="match status" value="1"/>
</dbReference>
<dbReference type="Proteomes" id="UP000320710">
    <property type="component" value="Unassembled WGS sequence"/>
</dbReference>
<organism evidence="2 3">
    <name type="scientific">Serratia marcescens</name>
    <dbReference type="NCBI Taxonomy" id="615"/>
    <lineage>
        <taxon>Bacteria</taxon>
        <taxon>Pseudomonadati</taxon>
        <taxon>Pseudomonadota</taxon>
        <taxon>Gammaproteobacteria</taxon>
        <taxon>Enterobacterales</taxon>
        <taxon>Yersiniaceae</taxon>
        <taxon>Serratia</taxon>
    </lineage>
</organism>
<gene>
    <name evidence="2" type="ORF">FHU12_1067</name>
</gene>